<organism evidence="2 3">
    <name type="scientific">Balaenoptera physalus</name>
    <name type="common">Fin whale</name>
    <name type="synonym">Balaena physalus</name>
    <dbReference type="NCBI Taxonomy" id="9770"/>
    <lineage>
        <taxon>Eukaryota</taxon>
        <taxon>Metazoa</taxon>
        <taxon>Chordata</taxon>
        <taxon>Craniata</taxon>
        <taxon>Vertebrata</taxon>
        <taxon>Euteleostomi</taxon>
        <taxon>Mammalia</taxon>
        <taxon>Eutheria</taxon>
        <taxon>Laurasiatheria</taxon>
        <taxon>Artiodactyla</taxon>
        <taxon>Whippomorpha</taxon>
        <taxon>Cetacea</taxon>
        <taxon>Mysticeti</taxon>
        <taxon>Balaenopteridae</taxon>
        <taxon>Balaenoptera</taxon>
    </lineage>
</organism>
<dbReference type="PANTHER" id="PTHR22972:SF3">
    <property type="entry name" value="INACTIVE TYROSINE-PROTEIN KINASE PRAG1"/>
    <property type="match status" value="1"/>
</dbReference>
<protein>
    <submittedName>
        <fullName evidence="2">Uncharacterized protein</fullName>
    </submittedName>
</protein>
<evidence type="ECO:0000256" key="1">
    <source>
        <dbReference type="ARBA" id="ARBA00038349"/>
    </source>
</evidence>
<accession>A0A6A1QDC4</accession>
<dbReference type="GO" id="GO:0004672">
    <property type="term" value="F:protein kinase activity"/>
    <property type="evidence" value="ECO:0007669"/>
    <property type="project" value="TreeGrafter"/>
</dbReference>
<dbReference type="AlphaFoldDB" id="A0A6A1QDC4"/>
<dbReference type="Proteomes" id="UP000437017">
    <property type="component" value="Unassembled WGS sequence"/>
</dbReference>
<comment type="caution">
    <text evidence="2">The sequence shown here is derived from an EMBL/GenBank/DDBJ whole genome shotgun (WGS) entry which is preliminary data.</text>
</comment>
<comment type="similarity">
    <text evidence="1">Belongs to the protein kinase superfamily.</text>
</comment>
<evidence type="ECO:0000313" key="2">
    <source>
        <dbReference type="EMBL" id="KAB0405355.1"/>
    </source>
</evidence>
<name>A0A6A1QDC4_BALPH</name>
<gene>
    <name evidence="2" type="ORF">E2I00_006969</name>
</gene>
<reference evidence="2 3" key="1">
    <citation type="journal article" date="2019" name="PLoS ONE">
        <title>Genomic analyses reveal an absence of contemporary introgressive admixture between fin whales and blue whales, despite known hybrids.</title>
        <authorList>
            <person name="Westbury M.V."/>
            <person name="Petersen B."/>
            <person name="Lorenzen E.D."/>
        </authorList>
    </citation>
    <scope>NUCLEOTIDE SEQUENCE [LARGE SCALE GENOMIC DNA]</scope>
    <source>
        <strain evidence="2">FinWhale-01</strain>
    </source>
</reference>
<keyword evidence="3" id="KW-1185">Reference proteome</keyword>
<dbReference type="OrthoDB" id="9886644at2759"/>
<sequence length="87" mass="9718">MGSQKKGLHFSENNWSLFKLACNKPCCDSGDAIYYCATCSEDPGSTYAVKKVIWPRGHLVQDLPLDQNLRAEGFGFYIRDGDVHVGF</sequence>
<dbReference type="PANTHER" id="PTHR22972">
    <property type="entry name" value="SERINE/THREONINE PROTEIN KINASE"/>
    <property type="match status" value="1"/>
</dbReference>
<dbReference type="EMBL" id="SGJD01000392">
    <property type="protein sequence ID" value="KAB0405355.1"/>
    <property type="molecule type" value="Genomic_DNA"/>
</dbReference>
<proteinExistence type="inferred from homology"/>
<dbReference type="InterPro" id="IPR051511">
    <property type="entry name" value="MitoQC_Scaffold_Kinases"/>
</dbReference>
<evidence type="ECO:0000313" key="3">
    <source>
        <dbReference type="Proteomes" id="UP000437017"/>
    </source>
</evidence>